<dbReference type="InterPro" id="IPR027417">
    <property type="entry name" value="P-loop_NTPase"/>
</dbReference>
<dbReference type="InterPro" id="IPR003136">
    <property type="entry name" value="Cytidylate_kin"/>
</dbReference>
<evidence type="ECO:0000256" key="7">
    <source>
        <dbReference type="ARBA" id="ARBA00048478"/>
    </source>
</evidence>
<dbReference type="InterPro" id="IPR011994">
    <property type="entry name" value="Cytidylate_kinase_dom"/>
</dbReference>
<dbReference type="GO" id="GO:0005737">
    <property type="term" value="C:cytoplasm"/>
    <property type="evidence" value="ECO:0007669"/>
    <property type="project" value="UniProtKB-SubCell"/>
</dbReference>
<comment type="similarity">
    <text evidence="1 8">Belongs to the cytidylate kinase family. Type 1 subfamily.</text>
</comment>
<evidence type="ECO:0000256" key="2">
    <source>
        <dbReference type="ARBA" id="ARBA00022679"/>
    </source>
</evidence>
<dbReference type="NCBIfam" id="TIGR00017">
    <property type="entry name" value="cmk"/>
    <property type="match status" value="1"/>
</dbReference>
<evidence type="ECO:0000256" key="8">
    <source>
        <dbReference type="HAMAP-Rule" id="MF_00238"/>
    </source>
</evidence>
<dbReference type="SUPFAM" id="SSF52540">
    <property type="entry name" value="P-loop containing nucleoside triphosphate hydrolases"/>
    <property type="match status" value="1"/>
</dbReference>
<dbReference type="Gene3D" id="3.40.50.300">
    <property type="entry name" value="P-loop containing nucleotide triphosphate hydrolases"/>
    <property type="match status" value="1"/>
</dbReference>
<dbReference type="STRING" id="867345.SAMN05421693_11123"/>
<evidence type="ECO:0000256" key="6">
    <source>
        <dbReference type="ARBA" id="ARBA00047615"/>
    </source>
</evidence>
<dbReference type="RefSeq" id="WP_090205764.1">
    <property type="nucleotide sequence ID" value="NZ_FOFO01000011.1"/>
</dbReference>
<keyword evidence="8" id="KW-0963">Cytoplasm</keyword>
<protein>
    <recommendedName>
        <fullName evidence="8">Cytidylate kinase</fullName>
        <shortName evidence="8">CK</shortName>
        <ecNumber evidence="8">2.7.4.25</ecNumber>
    </recommendedName>
    <alternativeName>
        <fullName evidence="8">Cytidine monophosphate kinase</fullName>
        <shortName evidence="8">CMP kinase</shortName>
    </alternativeName>
</protein>
<dbReference type="CDD" id="cd02020">
    <property type="entry name" value="CMPK"/>
    <property type="match status" value="1"/>
</dbReference>
<proteinExistence type="inferred from homology"/>
<evidence type="ECO:0000256" key="5">
    <source>
        <dbReference type="ARBA" id="ARBA00022840"/>
    </source>
</evidence>
<dbReference type="GO" id="GO:0006220">
    <property type="term" value="P:pyrimidine nucleotide metabolic process"/>
    <property type="evidence" value="ECO:0007669"/>
    <property type="project" value="UniProtKB-UniRule"/>
</dbReference>
<dbReference type="AlphaFoldDB" id="A0A1H9BXJ9"/>
<evidence type="ECO:0000259" key="9">
    <source>
        <dbReference type="Pfam" id="PF02224"/>
    </source>
</evidence>
<dbReference type="EC" id="2.7.4.25" evidence="8"/>
<dbReference type="Pfam" id="PF02224">
    <property type="entry name" value="Cytidylate_kin"/>
    <property type="match status" value="1"/>
</dbReference>
<dbReference type="GO" id="GO:0036430">
    <property type="term" value="F:CMP kinase activity"/>
    <property type="evidence" value="ECO:0007669"/>
    <property type="project" value="RHEA"/>
</dbReference>
<dbReference type="HAMAP" id="MF_00238">
    <property type="entry name" value="Cytidyl_kinase_type1"/>
    <property type="match status" value="1"/>
</dbReference>
<dbReference type="OrthoDB" id="9807434at2"/>
<dbReference type="GO" id="GO:0005524">
    <property type="term" value="F:ATP binding"/>
    <property type="evidence" value="ECO:0007669"/>
    <property type="project" value="UniProtKB-UniRule"/>
</dbReference>
<keyword evidence="2 8" id="KW-0808">Transferase</keyword>
<keyword evidence="5 8" id="KW-0067">ATP-binding</keyword>
<dbReference type="EMBL" id="FOFO01000011">
    <property type="protein sequence ID" value="SEP93118.1"/>
    <property type="molecule type" value="Genomic_DNA"/>
</dbReference>
<comment type="catalytic activity">
    <reaction evidence="7 8">
        <text>CMP + ATP = CDP + ADP</text>
        <dbReference type="Rhea" id="RHEA:11600"/>
        <dbReference type="ChEBI" id="CHEBI:30616"/>
        <dbReference type="ChEBI" id="CHEBI:58069"/>
        <dbReference type="ChEBI" id="CHEBI:60377"/>
        <dbReference type="ChEBI" id="CHEBI:456216"/>
        <dbReference type="EC" id="2.7.4.25"/>
    </reaction>
</comment>
<evidence type="ECO:0000256" key="4">
    <source>
        <dbReference type="ARBA" id="ARBA00022777"/>
    </source>
</evidence>
<keyword evidence="3 8" id="KW-0547">Nucleotide-binding</keyword>
<name>A0A1H9BXJ9_9GAMM</name>
<evidence type="ECO:0000313" key="10">
    <source>
        <dbReference type="EMBL" id="SEP93118.1"/>
    </source>
</evidence>
<keyword evidence="4 8" id="KW-0418">Kinase</keyword>
<organism evidence="10 11">
    <name type="scientific">Ectothiorhodospira magna</name>
    <dbReference type="NCBI Taxonomy" id="867345"/>
    <lineage>
        <taxon>Bacteria</taxon>
        <taxon>Pseudomonadati</taxon>
        <taxon>Pseudomonadota</taxon>
        <taxon>Gammaproteobacteria</taxon>
        <taxon>Chromatiales</taxon>
        <taxon>Ectothiorhodospiraceae</taxon>
        <taxon>Ectothiorhodospira</taxon>
    </lineage>
</organism>
<sequence>MFVPVITLDGPGGSGKGTVSRLLAERLGWSFLDSGALYRLVALGALRRGMALDDVAGVSGLARHLDVCFELDEAGAPAVRLDGDRVGGELRTEACGDAASKVAAIPEVRQALLDRQRDFRSAPGLVADGRDMGTVVFPDAPLKVFLTADTEERARRRYLQLKEQGLNANLPALIEELAERDRRDAERAVAPLRPAEDAIEVNSTHMSIDAVLNEILALAAQRGLKAVP</sequence>
<feature type="domain" description="Cytidylate kinase" evidence="9">
    <location>
        <begin position="6"/>
        <end position="219"/>
    </location>
</feature>
<keyword evidence="11" id="KW-1185">Reference proteome</keyword>
<dbReference type="Proteomes" id="UP000199496">
    <property type="component" value="Unassembled WGS sequence"/>
</dbReference>
<evidence type="ECO:0000256" key="3">
    <source>
        <dbReference type="ARBA" id="ARBA00022741"/>
    </source>
</evidence>
<comment type="catalytic activity">
    <reaction evidence="6 8">
        <text>dCMP + ATP = dCDP + ADP</text>
        <dbReference type="Rhea" id="RHEA:25094"/>
        <dbReference type="ChEBI" id="CHEBI:30616"/>
        <dbReference type="ChEBI" id="CHEBI:57566"/>
        <dbReference type="ChEBI" id="CHEBI:58593"/>
        <dbReference type="ChEBI" id="CHEBI:456216"/>
        <dbReference type="EC" id="2.7.4.25"/>
    </reaction>
</comment>
<accession>A0A1H9BXJ9</accession>
<evidence type="ECO:0000313" key="11">
    <source>
        <dbReference type="Proteomes" id="UP000199496"/>
    </source>
</evidence>
<feature type="binding site" evidence="8">
    <location>
        <begin position="10"/>
        <end position="18"/>
    </location>
    <ligand>
        <name>ATP</name>
        <dbReference type="ChEBI" id="CHEBI:30616"/>
    </ligand>
</feature>
<gene>
    <name evidence="8" type="primary">cmk</name>
    <name evidence="10" type="ORF">SAMN05421693_11123</name>
</gene>
<evidence type="ECO:0000256" key="1">
    <source>
        <dbReference type="ARBA" id="ARBA00009427"/>
    </source>
</evidence>
<reference evidence="10 11" key="1">
    <citation type="submission" date="2016-10" db="EMBL/GenBank/DDBJ databases">
        <authorList>
            <person name="de Groot N.N."/>
        </authorList>
    </citation>
    <scope>NUCLEOTIDE SEQUENCE [LARGE SCALE GENOMIC DNA]</scope>
    <source>
        <strain evidence="10 11">B7-7</strain>
    </source>
</reference>
<dbReference type="GO" id="GO:0036431">
    <property type="term" value="F:dCMP kinase activity"/>
    <property type="evidence" value="ECO:0007669"/>
    <property type="project" value="InterPro"/>
</dbReference>
<comment type="subcellular location">
    <subcellularLocation>
        <location evidence="8">Cytoplasm</location>
    </subcellularLocation>
</comment>